<proteinExistence type="predicted"/>
<evidence type="ECO:0000256" key="1">
    <source>
        <dbReference type="SAM" id="MobiDB-lite"/>
    </source>
</evidence>
<accession>A0A0F7SSX9</accession>
<protein>
    <submittedName>
        <fullName evidence="2">Uncharacterized protein</fullName>
    </submittedName>
</protein>
<feature type="region of interest" description="Disordered" evidence="1">
    <location>
        <begin position="20"/>
        <end position="84"/>
    </location>
</feature>
<sequence length="143" mass="15614">MYKISTSPPVFSKYNVGDRVLFYPHPSQPEESHHQPCSSSTSPRTIPSTKPQQVSTPCTREKRRDSSNSDQLTGPDNSEVSTGVVEKVQVIPAQYVEGGPFSSSPPGWRGIVETDGINYLIKEDRSGLAAVYNDDEIVSLTGT</sequence>
<dbReference type="EMBL" id="LN483157">
    <property type="protein sequence ID" value="CED83744.1"/>
    <property type="molecule type" value="Genomic_DNA"/>
</dbReference>
<evidence type="ECO:0000313" key="2">
    <source>
        <dbReference type="EMBL" id="CED83744.1"/>
    </source>
</evidence>
<reference evidence="2" key="1">
    <citation type="submission" date="2014-08" db="EMBL/GenBank/DDBJ databases">
        <authorList>
            <person name="Sharma Rahul"/>
            <person name="Thines Marco"/>
        </authorList>
    </citation>
    <scope>NUCLEOTIDE SEQUENCE</scope>
</reference>
<feature type="compositionally biased region" description="Polar residues" evidence="1">
    <location>
        <begin position="68"/>
        <end position="81"/>
    </location>
</feature>
<feature type="compositionally biased region" description="Low complexity" evidence="1">
    <location>
        <begin position="36"/>
        <end position="49"/>
    </location>
</feature>
<organism evidence="2">
    <name type="scientific">Phaffia rhodozyma</name>
    <name type="common">Yeast</name>
    <name type="synonym">Xanthophyllomyces dendrorhous</name>
    <dbReference type="NCBI Taxonomy" id="264483"/>
    <lineage>
        <taxon>Eukaryota</taxon>
        <taxon>Fungi</taxon>
        <taxon>Dikarya</taxon>
        <taxon>Basidiomycota</taxon>
        <taxon>Agaricomycotina</taxon>
        <taxon>Tremellomycetes</taxon>
        <taxon>Cystofilobasidiales</taxon>
        <taxon>Mrakiaceae</taxon>
        <taxon>Phaffia</taxon>
    </lineage>
</organism>
<dbReference type="AlphaFoldDB" id="A0A0F7SSX9"/>
<name>A0A0F7SSX9_PHARH</name>